<gene>
    <name evidence="4" type="ORF">EDD55_103121</name>
</gene>
<keyword evidence="5" id="KW-1185">Reference proteome</keyword>
<evidence type="ECO:0000259" key="3">
    <source>
        <dbReference type="PROSITE" id="PS50110"/>
    </source>
</evidence>
<dbReference type="RefSeq" id="WP_132938475.1">
    <property type="nucleotide sequence ID" value="NZ_CP119676.1"/>
</dbReference>
<sequence length="347" mass="38392">MSVSRFDNIRVVLAEPEAKSRKDIQFELKKCGFNNVLATGNLSDVVGAVKRGEVDLLIGDTKLPEGDLTDLIFEMRHGVLGGNPFVVTLTMISNPTQERVRQVINSGTDDILVRPFATRQLIDHIQALTYARKKFVVTSDYIGPDRRKTHREGSMKIAQIDVPNPLRNRITGQVSEAMLRKSIETTFASINEQKVERHAFQIGYLMERLIPAFENARHDTPETAPLLDRLCDVAGDLSQRICKTRYAHIAEMCMTLDKMTASIREKGLEDADIVLIGKLTKVIGNAFDPDRNKDVVLRKSVSEVPRGDKEENENGSTDASVASPGSQTKKATAQPRRAAMAAVPAPA</sequence>
<proteinExistence type="predicted"/>
<dbReference type="InterPro" id="IPR011006">
    <property type="entry name" value="CheY-like_superfamily"/>
</dbReference>
<dbReference type="SMART" id="SM00448">
    <property type="entry name" value="REC"/>
    <property type="match status" value="1"/>
</dbReference>
<evidence type="ECO:0000313" key="5">
    <source>
        <dbReference type="Proteomes" id="UP000295304"/>
    </source>
</evidence>
<dbReference type="Gene3D" id="3.40.50.2300">
    <property type="match status" value="1"/>
</dbReference>
<reference evidence="4 5" key="1">
    <citation type="submission" date="2019-03" db="EMBL/GenBank/DDBJ databases">
        <title>Genomic Encyclopedia of Type Strains, Phase IV (KMG-IV): sequencing the most valuable type-strain genomes for metagenomic binning, comparative biology and taxonomic classification.</title>
        <authorList>
            <person name="Goeker M."/>
        </authorList>
    </citation>
    <scope>NUCLEOTIDE SEQUENCE [LARGE SCALE GENOMIC DNA]</scope>
    <source>
        <strain evidence="4 5">DSM 101688</strain>
    </source>
</reference>
<protein>
    <submittedName>
        <fullName evidence="4">Response regulator receiver domain-containing protein</fullName>
    </submittedName>
</protein>
<accession>A0A4R3JBT6</accession>
<organism evidence="4 5">
    <name type="scientific">Varunaivibrio sulfuroxidans</name>
    <dbReference type="NCBI Taxonomy" id="1773489"/>
    <lineage>
        <taxon>Bacteria</taxon>
        <taxon>Pseudomonadati</taxon>
        <taxon>Pseudomonadota</taxon>
        <taxon>Alphaproteobacteria</taxon>
        <taxon>Rhodospirillales</taxon>
        <taxon>Magnetovibrionaceae</taxon>
        <taxon>Varunaivibrio</taxon>
    </lineage>
</organism>
<dbReference type="GO" id="GO:0000160">
    <property type="term" value="P:phosphorelay signal transduction system"/>
    <property type="evidence" value="ECO:0007669"/>
    <property type="project" value="InterPro"/>
</dbReference>
<keyword evidence="1" id="KW-0597">Phosphoprotein</keyword>
<dbReference type="Pfam" id="PF00072">
    <property type="entry name" value="Response_reg"/>
    <property type="match status" value="1"/>
</dbReference>
<dbReference type="SUPFAM" id="SSF52172">
    <property type="entry name" value="CheY-like"/>
    <property type="match status" value="1"/>
</dbReference>
<dbReference type="InterPro" id="IPR001789">
    <property type="entry name" value="Sig_transdc_resp-reg_receiver"/>
</dbReference>
<dbReference type="Proteomes" id="UP000295304">
    <property type="component" value="Unassembled WGS sequence"/>
</dbReference>
<feature type="domain" description="Response regulatory" evidence="3">
    <location>
        <begin position="10"/>
        <end position="129"/>
    </location>
</feature>
<evidence type="ECO:0000256" key="1">
    <source>
        <dbReference type="PROSITE-ProRule" id="PRU00169"/>
    </source>
</evidence>
<feature type="modified residue" description="4-aspartylphosphate" evidence="1">
    <location>
        <position position="60"/>
    </location>
</feature>
<comment type="caution">
    <text evidence="4">The sequence shown here is derived from an EMBL/GenBank/DDBJ whole genome shotgun (WGS) entry which is preliminary data.</text>
</comment>
<dbReference type="OrthoDB" id="8449384at2"/>
<evidence type="ECO:0000256" key="2">
    <source>
        <dbReference type="SAM" id="MobiDB-lite"/>
    </source>
</evidence>
<name>A0A4R3JBT6_9PROT</name>
<feature type="region of interest" description="Disordered" evidence="2">
    <location>
        <begin position="300"/>
        <end position="347"/>
    </location>
</feature>
<dbReference type="PROSITE" id="PS50110">
    <property type="entry name" value="RESPONSE_REGULATORY"/>
    <property type="match status" value="1"/>
</dbReference>
<evidence type="ECO:0000313" key="4">
    <source>
        <dbReference type="EMBL" id="TCS63499.1"/>
    </source>
</evidence>
<dbReference type="AlphaFoldDB" id="A0A4R3JBT6"/>
<feature type="compositionally biased region" description="Basic and acidic residues" evidence="2">
    <location>
        <begin position="300"/>
        <end position="309"/>
    </location>
</feature>
<dbReference type="EMBL" id="SLZW01000003">
    <property type="protein sequence ID" value="TCS63499.1"/>
    <property type="molecule type" value="Genomic_DNA"/>
</dbReference>
<feature type="compositionally biased region" description="Low complexity" evidence="2">
    <location>
        <begin position="331"/>
        <end position="347"/>
    </location>
</feature>
<feature type="compositionally biased region" description="Polar residues" evidence="2">
    <location>
        <begin position="314"/>
        <end position="330"/>
    </location>
</feature>